<dbReference type="PANTHER" id="PTHR48094:SF11">
    <property type="entry name" value="GLUTATHIONE-INDEPENDENT GLYOXALASE HSP31-RELATED"/>
    <property type="match status" value="1"/>
</dbReference>
<reference evidence="7" key="1">
    <citation type="submission" date="2023-06" db="EMBL/GenBank/DDBJ databases">
        <title>Genome-scale phylogeny and comparative genomics of the fungal order Sordariales.</title>
        <authorList>
            <consortium name="Lawrence Berkeley National Laboratory"/>
            <person name="Hensen N."/>
            <person name="Bonometti L."/>
            <person name="Westerberg I."/>
            <person name="Brannstrom I.O."/>
            <person name="Guillou S."/>
            <person name="Cros-Aarteil S."/>
            <person name="Calhoun S."/>
            <person name="Haridas S."/>
            <person name="Kuo A."/>
            <person name="Mondo S."/>
            <person name="Pangilinan J."/>
            <person name="Riley R."/>
            <person name="Labutti K."/>
            <person name="Andreopoulos B."/>
            <person name="Lipzen A."/>
            <person name="Chen C."/>
            <person name="Yanf M."/>
            <person name="Daum C."/>
            <person name="Ng V."/>
            <person name="Clum A."/>
            <person name="Steindorff A."/>
            <person name="Ohm R."/>
            <person name="Martin F."/>
            <person name="Silar P."/>
            <person name="Natvig D."/>
            <person name="Lalanne C."/>
            <person name="Gautier V."/>
            <person name="Ament-Velasquez S.L."/>
            <person name="Kruys A."/>
            <person name="Hutchinson M.I."/>
            <person name="Powell A.J."/>
            <person name="Barry K."/>
            <person name="Miller A.N."/>
            <person name="Grigoriev I.V."/>
            <person name="Debuchy R."/>
            <person name="Gladieux P."/>
            <person name="Thoren M.H."/>
            <person name="Johannesson H."/>
        </authorList>
    </citation>
    <scope>NUCLEOTIDE SEQUENCE</scope>
    <source>
        <strain evidence="7">PSN4</strain>
    </source>
</reference>
<evidence type="ECO:0000313" key="8">
    <source>
        <dbReference type="Proteomes" id="UP001239445"/>
    </source>
</evidence>
<evidence type="ECO:0000256" key="5">
    <source>
        <dbReference type="ARBA" id="ARBA00048082"/>
    </source>
</evidence>
<evidence type="ECO:0000256" key="3">
    <source>
        <dbReference type="ARBA" id="ARBA00023239"/>
    </source>
</evidence>
<dbReference type="Gene3D" id="3.40.50.880">
    <property type="match status" value="1"/>
</dbReference>
<gene>
    <name evidence="7" type="ORF">QBC47DRAFT_395408</name>
</gene>
<proteinExistence type="inferred from homology"/>
<keyword evidence="7" id="KW-0315">Glutamine amidotransferase</keyword>
<comment type="catalytic activity">
    <reaction evidence="5">
        <text>methylglyoxal + H2O = (R)-lactate + H(+)</text>
        <dbReference type="Rhea" id="RHEA:27754"/>
        <dbReference type="ChEBI" id="CHEBI:15377"/>
        <dbReference type="ChEBI" id="CHEBI:15378"/>
        <dbReference type="ChEBI" id="CHEBI:16004"/>
        <dbReference type="ChEBI" id="CHEBI:17158"/>
        <dbReference type="EC" id="4.2.1.130"/>
    </reaction>
</comment>
<evidence type="ECO:0000256" key="4">
    <source>
        <dbReference type="ARBA" id="ARBA00038493"/>
    </source>
</evidence>
<dbReference type="GO" id="GO:0005737">
    <property type="term" value="C:cytoplasm"/>
    <property type="evidence" value="ECO:0007669"/>
    <property type="project" value="TreeGrafter"/>
</dbReference>
<dbReference type="SUPFAM" id="SSF52317">
    <property type="entry name" value="Class I glutamine amidotransferase-like"/>
    <property type="match status" value="1"/>
</dbReference>
<keyword evidence="8" id="KW-1185">Reference proteome</keyword>
<dbReference type="InterPro" id="IPR002818">
    <property type="entry name" value="DJ-1/PfpI"/>
</dbReference>
<dbReference type="EMBL" id="MU839852">
    <property type="protein sequence ID" value="KAK1749835.1"/>
    <property type="molecule type" value="Genomic_DNA"/>
</dbReference>
<evidence type="ECO:0000313" key="7">
    <source>
        <dbReference type="EMBL" id="KAK1749835.1"/>
    </source>
</evidence>
<dbReference type="Proteomes" id="UP001239445">
    <property type="component" value="Unassembled WGS sequence"/>
</dbReference>
<dbReference type="GO" id="GO:0019172">
    <property type="term" value="F:glyoxalase III activity"/>
    <property type="evidence" value="ECO:0007669"/>
    <property type="project" value="UniProtKB-EC"/>
</dbReference>
<dbReference type="EC" id="4.2.1.130" evidence="1"/>
<organism evidence="7 8">
    <name type="scientific">Echria macrotheca</name>
    <dbReference type="NCBI Taxonomy" id="438768"/>
    <lineage>
        <taxon>Eukaryota</taxon>
        <taxon>Fungi</taxon>
        <taxon>Dikarya</taxon>
        <taxon>Ascomycota</taxon>
        <taxon>Pezizomycotina</taxon>
        <taxon>Sordariomycetes</taxon>
        <taxon>Sordariomycetidae</taxon>
        <taxon>Sordariales</taxon>
        <taxon>Schizotheciaceae</taxon>
        <taxon>Echria</taxon>
    </lineage>
</organism>
<keyword evidence="2" id="KW-0346">Stress response</keyword>
<dbReference type="AlphaFoldDB" id="A0AAJ0F641"/>
<accession>A0AAJ0F641</accession>
<evidence type="ECO:0000256" key="1">
    <source>
        <dbReference type="ARBA" id="ARBA00013134"/>
    </source>
</evidence>
<keyword evidence="3" id="KW-0456">Lyase</keyword>
<name>A0AAJ0F641_9PEZI</name>
<dbReference type="InterPro" id="IPR029062">
    <property type="entry name" value="Class_I_gatase-like"/>
</dbReference>
<comment type="caution">
    <text evidence="7">The sequence shown here is derived from an EMBL/GenBank/DDBJ whole genome shotgun (WGS) entry which is preliminary data.</text>
</comment>
<comment type="similarity">
    <text evidence="4">Belongs to the peptidase C56 family. HSP31-like subfamily.</text>
</comment>
<dbReference type="PANTHER" id="PTHR48094">
    <property type="entry name" value="PROTEIN/NUCLEIC ACID DEGLYCASE DJ-1-RELATED"/>
    <property type="match status" value="1"/>
</dbReference>
<feature type="domain" description="DJ-1/PfpI" evidence="6">
    <location>
        <begin position="28"/>
        <end position="227"/>
    </location>
</feature>
<dbReference type="InterPro" id="IPR050325">
    <property type="entry name" value="Prot/Nucl_acid_deglycase"/>
</dbReference>
<dbReference type="Pfam" id="PF01965">
    <property type="entry name" value="DJ-1_PfpI"/>
    <property type="match status" value="1"/>
</dbReference>
<dbReference type="GO" id="GO:0019243">
    <property type="term" value="P:methylglyoxal catabolic process to D-lactate via S-lactoyl-glutathione"/>
    <property type="evidence" value="ECO:0007669"/>
    <property type="project" value="TreeGrafter"/>
</dbReference>
<evidence type="ECO:0000259" key="6">
    <source>
        <dbReference type="Pfam" id="PF01965"/>
    </source>
</evidence>
<sequence length="232" mass="24220">MAPKVLVILTSHGKLGDTGKETGWFLPEFAHPYDELVAAGFEVTTASPAGGAAPLDPNSIEMYKEDKSSVAFLNSKKALWEQTARLADFVGKADEFDAVFVPGGHGPMFDLAVDPVSQQLIAEFAAKGKVVAAVCHGPAAFVNVKLPGSGEHLLKGKKVTGFSNAEEEKMKLTQAMPFLLEDKLNEASGGGFVKADEPWGAKVVVDGKVITGQNPASAKGVGEAIVKAVKGG</sequence>
<evidence type="ECO:0000256" key="2">
    <source>
        <dbReference type="ARBA" id="ARBA00023016"/>
    </source>
</evidence>
<dbReference type="CDD" id="cd03141">
    <property type="entry name" value="GATase1_Hsp31_like"/>
    <property type="match status" value="1"/>
</dbReference>
<protein>
    <recommendedName>
        <fullName evidence="1">D-lactate dehydratase</fullName>
        <ecNumber evidence="1">4.2.1.130</ecNumber>
    </recommendedName>
</protein>